<evidence type="ECO:0000256" key="1">
    <source>
        <dbReference type="ARBA" id="ARBA00023002"/>
    </source>
</evidence>
<evidence type="ECO:0000313" key="7">
    <source>
        <dbReference type="Proteomes" id="UP000705283"/>
    </source>
</evidence>
<dbReference type="PANTHER" id="PTHR43884:SF12">
    <property type="entry name" value="ISOVALERYL-COA DEHYDROGENASE, MITOCHONDRIAL-RELATED"/>
    <property type="match status" value="1"/>
</dbReference>
<dbReference type="GO" id="GO:0008470">
    <property type="term" value="F:3-methylbutanoyl-CoA dehydrogenase activity"/>
    <property type="evidence" value="ECO:0007669"/>
    <property type="project" value="TreeGrafter"/>
</dbReference>
<proteinExistence type="predicted"/>
<dbReference type="InterPro" id="IPR037069">
    <property type="entry name" value="AcylCoA_DH/ox_N_sf"/>
</dbReference>
<dbReference type="PIRSF" id="PIRSF016578">
    <property type="entry name" value="HsaA"/>
    <property type="match status" value="1"/>
</dbReference>
<dbReference type="SUPFAM" id="SSF56645">
    <property type="entry name" value="Acyl-CoA dehydrogenase NM domain-like"/>
    <property type="match status" value="1"/>
</dbReference>
<dbReference type="InterPro" id="IPR023922">
    <property type="entry name" value="S04_starv_induced_SfnB"/>
</dbReference>
<dbReference type="GO" id="GO:0006552">
    <property type="term" value="P:L-leucine catabolic process"/>
    <property type="evidence" value="ECO:0007669"/>
    <property type="project" value="TreeGrafter"/>
</dbReference>
<dbReference type="NCBIfam" id="TIGR04022">
    <property type="entry name" value="sulfur_SfnB"/>
    <property type="match status" value="1"/>
</dbReference>
<dbReference type="Proteomes" id="UP000192722">
    <property type="component" value="Unassembled WGS sequence"/>
</dbReference>
<dbReference type="Pfam" id="PF02771">
    <property type="entry name" value="Acyl-CoA_dh_N"/>
    <property type="match status" value="1"/>
</dbReference>
<dbReference type="PANTHER" id="PTHR43884">
    <property type="entry name" value="ACYL-COA DEHYDROGENASE"/>
    <property type="match status" value="1"/>
</dbReference>
<organism evidence="4 7">
    <name type="scientific">Rouxiella silvae</name>
    <dbReference type="NCBI Taxonomy" id="1646373"/>
    <lineage>
        <taxon>Bacteria</taxon>
        <taxon>Pseudomonadati</taxon>
        <taxon>Pseudomonadota</taxon>
        <taxon>Gammaproteobacteria</taxon>
        <taxon>Enterobacterales</taxon>
        <taxon>Yersiniaceae</taxon>
        <taxon>Rouxiella</taxon>
    </lineage>
</organism>
<dbReference type="EC" id="1.-.-.-" evidence="4"/>
<evidence type="ECO:0000313" key="5">
    <source>
        <dbReference type="EMBL" id="ORJ20598.1"/>
    </source>
</evidence>
<reference evidence="5 6" key="2">
    <citation type="journal article" date="2017" name="Int. J. Syst. Evol. Microbiol.">
        <title>Rouxiella badensis sp. nov. and Rouxiella silvae sp. nov. isolated from peat bog soil in Germany and emendation of the genus description.</title>
        <authorList>
            <person name="Le Fleche-Mateos A."/>
            <person name="Kugler J.H."/>
            <person name="Hansen S.H."/>
            <person name="Syldatk C."/>
            <person name="Hausmann R."/>
            <person name="Lomprez F."/>
            <person name="Vandenbogaert M."/>
            <person name="Manuguerra J.C."/>
            <person name="Grimont P.A."/>
        </authorList>
    </citation>
    <scope>NUCLEOTIDE SEQUENCE [LARGE SCALE GENOMIC DNA]</scope>
    <source>
        <strain evidence="5 6">213</strain>
    </source>
</reference>
<feature type="domain" description="Acyl-CoA dehydrogenase C-terminal" evidence="3">
    <location>
        <begin position="246"/>
        <end position="380"/>
    </location>
</feature>
<dbReference type="InterPro" id="IPR013107">
    <property type="entry name" value="Acyl-CoA_DH_C"/>
</dbReference>
<feature type="domain" description="Acyl-CoA dehydrogenase/oxidase N-terminal" evidence="2">
    <location>
        <begin position="20"/>
        <end position="127"/>
    </location>
</feature>
<dbReference type="SUPFAM" id="SSF47203">
    <property type="entry name" value="Acyl-CoA dehydrogenase C-terminal domain-like"/>
    <property type="match status" value="1"/>
</dbReference>
<name>A0AA41BXC8_9GAMM</name>
<sequence>MTQSQELTPGAAPKVAVLTDERQALEAARAVAELAAKEAVSRDRARIYPLEALSLFSRLGLGSISVPREFGGGGLSYRTITEVFRLISSVDPSLGQIPQNHFGLIQYLRDEGTYGQQKSLFKAVVEGQRFGNGGPEKNTRHTREVLARLRQRPDGLRLSGEKFYSTGALFAHIVVTTAVDDQGKAVLAFIPQPADGLEVIDDWSGFGQRTTASGTVRLNEVWVNPQWIVPVPAEDKPSLRGPVSQLIQAAIDAGIARGAFDEACEFIRTQSRPWVDAGVERNADDPHLQADVGRVNVELSAAEALLRRAAALLDGIDPTQLTAEIAAKASIVVAEAKVLTTSVALKASEKLLEWGGSRATLSQHGLDRHWRNARTHTLHDPVRWKYYAIGNYYLNGVYPVRHAWI</sequence>
<dbReference type="Pfam" id="PF08028">
    <property type="entry name" value="Acyl-CoA_dh_2"/>
    <property type="match status" value="1"/>
</dbReference>
<dbReference type="InterPro" id="IPR036250">
    <property type="entry name" value="AcylCo_DH-like_C"/>
</dbReference>
<dbReference type="EMBL" id="JADMKS010000006">
    <property type="protein sequence ID" value="MBF6637932.1"/>
    <property type="molecule type" value="Genomic_DNA"/>
</dbReference>
<keyword evidence="6" id="KW-1185">Reference proteome</keyword>
<dbReference type="InterPro" id="IPR013786">
    <property type="entry name" value="AcylCoA_DH/ox_N"/>
</dbReference>
<keyword evidence="1 4" id="KW-0560">Oxidoreductase</keyword>
<dbReference type="AlphaFoldDB" id="A0AA41BXC8"/>
<protein>
    <submittedName>
        <fullName evidence="4">SfnB family sulfur acquisition oxidoreductase</fullName>
        <ecNumber evidence="4">1.-.-.-</ecNumber>
    </submittedName>
</protein>
<dbReference type="Proteomes" id="UP000705283">
    <property type="component" value="Unassembled WGS sequence"/>
</dbReference>
<reference evidence="4" key="4">
    <citation type="submission" date="2022-09" db="EMBL/GenBank/DDBJ databases">
        <title>Rouxiella aceris sp. nov., isolated from tree sap and emended description of the genus Rhouxiella.</title>
        <authorList>
            <person name="Kim I.S."/>
        </authorList>
    </citation>
    <scope>NUCLEOTIDE SEQUENCE</scope>
    <source>
        <strain evidence="4">SAP-2</strain>
    </source>
</reference>
<dbReference type="EMBL" id="MRWD01000033">
    <property type="protein sequence ID" value="ORJ20598.1"/>
    <property type="molecule type" value="Genomic_DNA"/>
</dbReference>
<dbReference type="RefSeq" id="WP_084983431.1">
    <property type="nucleotide sequence ID" value="NZ_CBCSCF010000001.1"/>
</dbReference>
<evidence type="ECO:0000259" key="3">
    <source>
        <dbReference type="Pfam" id="PF08028"/>
    </source>
</evidence>
<dbReference type="Gene3D" id="2.40.110.10">
    <property type="entry name" value="Butyryl-CoA Dehydrogenase, subunit A, domain 2"/>
    <property type="match status" value="1"/>
</dbReference>
<dbReference type="GO" id="GO:0050660">
    <property type="term" value="F:flavin adenine dinucleotide binding"/>
    <property type="evidence" value="ECO:0007669"/>
    <property type="project" value="InterPro"/>
</dbReference>
<evidence type="ECO:0000313" key="6">
    <source>
        <dbReference type="Proteomes" id="UP000192722"/>
    </source>
</evidence>
<gene>
    <name evidence="5" type="ORF">BS639_14355</name>
    <name evidence="4" type="ORF">ITX54_14815</name>
</gene>
<dbReference type="InterPro" id="IPR046373">
    <property type="entry name" value="Acyl-CoA_Oxase/DH_mid-dom_sf"/>
</dbReference>
<reference evidence="5" key="1">
    <citation type="submission" date="2016-12" db="EMBL/GenBank/DDBJ databases">
        <authorList>
            <person name="Le Fleche-Mateos A."/>
        </authorList>
    </citation>
    <scope>NUCLEOTIDE SEQUENCE</scope>
    <source>
        <strain evidence="5">213</strain>
    </source>
</reference>
<reference evidence="4" key="3">
    <citation type="submission" date="2020-11" db="EMBL/GenBank/DDBJ databases">
        <authorList>
            <person name="Lee S.D."/>
        </authorList>
    </citation>
    <scope>NUCLEOTIDE SEQUENCE</scope>
    <source>
        <strain evidence="4">SAP-2</strain>
    </source>
</reference>
<dbReference type="InterPro" id="IPR009100">
    <property type="entry name" value="AcylCoA_DH/oxidase_NM_dom_sf"/>
</dbReference>
<evidence type="ECO:0000259" key="2">
    <source>
        <dbReference type="Pfam" id="PF02771"/>
    </source>
</evidence>
<dbReference type="Gene3D" id="1.10.540.10">
    <property type="entry name" value="Acyl-CoA dehydrogenase/oxidase, N-terminal domain"/>
    <property type="match status" value="1"/>
</dbReference>
<accession>A0AA41BXC8</accession>
<comment type="caution">
    <text evidence="4">The sequence shown here is derived from an EMBL/GenBank/DDBJ whole genome shotgun (WGS) entry which is preliminary data.</text>
</comment>
<evidence type="ECO:0000313" key="4">
    <source>
        <dbReference type="EMBL" id="MBF6637932.1"/>
    </source>
</evidence>
<dbReference type="Gene3D" id="1.20.140.10">
    <property type="entry name" value="Butyryl-CoA Dehydrogenase, subunit A, domain 3"/>
    <property type="match status" value="1"/>
</dbReference>